<dbReference type="EMBL" id="NWSH01001018">
    <property type="protein sequence ID" value="PCG73096.1"/>
    <property type="molecule type" value="Genomic_DNA"/>
</dbReference>
<feature type="signal peptide" evidence="2">
    <location>
        <begin position="1"/>
        <end position="25"/>
    </location>
</feature>
<accession>A0A2A4JMT6</accession>
<protein>
    <submittedName>
        <fullName evidence="3">Uncharacterized protein</fullName>
    </submittedName>
</protein>
<feature type="compositionally biased region" description="Polar residues" evidence="1">
    <location>
        <begin position="781"/>
        <end position="795"/>
    </location>
</feature>
<comment type="caution">
    <text evidence="3">The sequence shown here is derived from an EMBL/GenBank/DDBJ whole genome shotgun (WGS) entry which is preliminary data.</text>
</comment>
<proteinExistence type="predicted"/>
<dbReference type="STRING" id="7102.A0A2A4JMT6"/>
<feature type="compositionally biased region" description="Low complexity" evidence="1">
    <location>
        <begin position="307"/>
        <end position="358"/>
    </location>
</feature>
<evidence type="ECO:0000256" key="1">
    <source>
        <dbReference type="SAM" id="MobiDB-lite"/>
    </source>
</evidence>
<feature type="region of interest" description="Disordered" evidence="1">
    <location>
        <begin position="764"/>
        <end position="795"/>
    </location>
</feature>
<feature type="chain" id="PRO_5012562547" evidence="2">
    <location>
        <begin position="26"/>
        <end position="1098"/>
    </location>
</feature>
<dbReference type="AlphaFoldDB" id="A0A2A4JMT6"/>
<feature type="region of interest" description="Disordered" evidence="1">
    <location>
        <begin position="194"/>
        <end position="221"/>
    </location>
</feature>
<feature type="compositionally biased region" description="Low complexity" evidence="1">
    <location>
        <begin position="254"/>
        <end position="277"/>
    </location>
</feature>
<reference evidence="3" key="1">
    <citation type="submission" date="2017-09" db="EMBL/GenBank/DDBJ databases">
        <title>Contemporary evolution of a Lepidopteran species, Heliothis virescens, in response to modern agricultural practices.</title>
        <authorList>
            <person name="Fritz M.L."/>
            <person name="Deyonke A.M."/>
            <person name="Papanicolaou A."/>
            <person name="Micinski S."/>
            <person name="Westbrook J."/>
            <person name="Gould F."/>
        </authorList>
    </citation>
    <scope>NUCLEOTIDE SEQUENCE [LARGE SCALE GENOMIC DNA]</scope>
    <source>
        <strain evidence="3">HvINT-</strain>
        <tissue evidence="3">Whole body</tissue>
    </source>
</reference>
<name>A0A2A4JMT6_HELVI</name>
<evidence type="ECO:0000313" key="3">
    <source>
        <dbReference type="EMBL" id="PCG73096.1"/>
    </source>
</evidence>
<gene>
    <name evidence="3" type="ORF">B5V51_160</name>
</gene>
<feature type="compositionally biased region" description="Polar residues" evidence="1">
    <location>
        <begin position="278"/>
        <end position="296"/>
    </location>
</feature>
<keyword evidence="2" id="KW-0732">Signal</keyword>
<feature type="region of interest" description="Disordered" evidence="1">
    <location>
        <begin position="242"/>
        <end position="362"/>
    </location>
</feature>
<sequence>MAVAPIFPVLLIAVVTRCKCDHANGFNTHSGNSAAQFGSLLKPPPPPPLPPIVPVPFHKGAERNQRHNSDIGYQYQTPPPPPVAPSEFKFPAPFYKQYNFNFVPPPQPFSTTPSPSLFQKVSGWLFPSQQTSYAGSSIFNNIAPIKKDCNPCNLVPWLPVIRYNLGAKNVYHNSLPTYGPPSPTAYASLLKVNPQPFNSQNQDKRPPQLLPSVPHTNYGPPKLYNGGSVQIVSSTYGPPSATHTLDIVSPNPPSSTYSQPSSSYGVPSSSYGLPGPSLESQFLSTSSQGISNNLYNTPSSTYPPPSSSYGTPSPSYGVPSSSYGTPSSSYGTPSSSYGTPSPSYGTPSTSYGTPTPGYETPRPVITNFQPVTPNYEPGTLNKDLPPQNDVELLDDITPNGELQLPKVSHPTTFKNSYGEPITNTHLFDIYPVSATAAESSKVKTQVLPSDKPKTSTPNTSFALANPAPFTLNRGRNIHTLQPVALPNLSVSPLPPIFNARPFRPMPPQFSPNILQGINQMQQSNTNVRVEQSIPVAEFTHSVDYPATIIQSPIIEVDPPSHLNQSNQSKAYRNIPNSYVVDEIRDISSQASEDHISATKSIPDASFESTGTDVGNELYDTGLPADLKSGSRVPSNHKPNFADLRGVNDDDVDKYRSEANLQNIDSPLLYLKPSAPHKNHGNFILAISSPVPDNEYEIYDDIPTTVAPHTQTITPNWDESRTVYNEDSSPPKQENAYKPKIVQIIVPYTTGNKQAENTEDFVQMSEDWPSTPKDEYQARKVPSNTENSRTTPITENYNTATSTTEDTAIIENYDSDRSKDFYDVKEPPFDIIKLQHTIDDWTEQEYAKQYKTPQRTRSSEKHAKQIPDDYFTTTMPTNYVTTTNNYNYDFYDHEVSSSVQHTVTDESNNTISRPRKEYNTIERTKNRYNSGKNEESSEVQKLHIYTAASSFRTTSTSSTTTPAPWGKIQTSISPLTKEKVYVVTSKPWRDLRNVSTEWYEKEPFESKKTGADSEFSASSNLPFKSPRFVNRPSFGFTSGGKIESDSSFGFSKSWYQSINELETQRESNSTSFPEATQQNVSTNLDEDTIATTAIMPHNG</sequence>
<organism evidence="3">
    <name type="scientific">Heliothis virescens</name>
    <name type="common">Tobacco budworm moth</name>
    <dbReference type="NCBI Taxonomy" id="7102"/>
    <lineage>
        <taxon>Eukaryota</taxon>
        <taxon>Metazoa</taxon>
        <taxon>Ecdysozoa</taxon>
        <taxon>Arthropoda</taxon>
        <taxon>Hexapoda</taxon>
        <taxon>Insecta</taxon>
        <taxon>Pterygota</taxon>
        <taxon>Neoptera</taxon>
        <taxon>Endopterygota</taxon>
        <taxon>Lepidoptera</taxon>
        <taxon>Glossata</taxon>
        <taxon>Ditrysia</taxon>
        <taxon>Noctuoidea</taxon>
        <taxon>Noctuidae</taxon>
        <taxon>Heliothinae</taxon>
        <taxon>Heliothis</taxon>
    </lineage>
</organism>
<evidence type="ECO:0000256" key="2">
    <source>
        <dbReference type="SAM" id="SignalP"/>
    </source>
</evidence>